<dbReference type="EMBL" id="OA882867">
    <property type="protein sequence ID" value="CAD7277207.1"/>
    <property type="molecule type" value="Genomic_DNA"/>
</dbReference>
<dbReference type="CDD" id="cd20353">
    <property type="entry name" value="Rcat_RBR_RNF216"/>
    <property type="match status" value="1"/>
</dbReference>
<dbReference type="PROSITE" id="PS51873">
    <property type="entry name" value="TRIAD"/>
    <property type="match status" value="1"/>
</dbReference>
<dbReference type="Gene3D" id="3.30.40.10">
    <property type="entry name" value="Zinc/RING finger domain, C3HC4 (zinc finger)"/>
    <property type="match status" value="1"/>
</dbReference>
<evidence type="ECO:0000256" key="2">
    <source>
        <dbReference type="ARBA" id="ARBA00022679"/>
    </source>
</evidence>
<keyword evidence="5" id="KW-0863">Zinc-finger</keyword>
<sequence>MAFGNGYDAFQDPELFRSPEEAEFLESARNMFPSLSNEQILNAWRANNSDLERTLDTLLRASDAQEVDSSGHQNANHMSSNSRGSFCTSINAVGSLSQSSHGAHYPGVPIASSSSSSSGEFRIENFVPVQERRRLRTEFFRGFLPDADPDFLREKAEQFGDNEVDICEWLESAMQTRNYPKLLDYLKRKEVEDVLNRYGSMNAQDFLGSFPDPKNYFDNVERTPSKLYSENVLALLKIIFLGVNEERLRFGLQNGRGLLIPSLKSLQDLGIKRGPLPSCSVFFQRDAFDLTFLQEMTYLRLETEIETESGLRKCQKRSAVNEAKKSGTLLECAICCMDDFLVSDMRECVRGHLFCSTCLKRHAEISVAEGKHVSCLHADCSESVALSQLRDLLSPNVFASVLRYVQKTELDNAKLGHLEACPFCGFEMEFEDESLTVFECINPLCRMNTCRKCKRSDHRPLLCYNVEDDNQVKARRILEESLSEGILRQCPKCKREIIKIEGCNAMTCLCGARFCYNCRQIIDRGYAHFDRGRCATWAVADELYKRDLSLAVEQGRKRVRETVGDVKLLHDPTKNLLEDQKRL</sequence>
<evidence type="ECO:0000313" key="11">
    <source>
        <dbReference type="Proteomes" id="UP000678499"/>
    </source>
</evidence>
<feature type="domain" description="RING-type" evidence="9">
    <location>
        <begin position="328"/>
        <end position="538"/>
    </location>
</feature>
<evidence type="ECO:0000256" key="1">
    <source>
        <dbReference type="ARBA" id="ARBA00004906"/>
    </source>
</evidence>
<dbReference type="AlphaFoldDB" id="A0A7R9GC85"/>
<evidence type="ECO:0000256" key="7">
    <source>
        <dbReference type="ARBA" id="ARBA00022833"/>
    </source>
</evidence>
<reference evidence="10" key="1">
    <citation type="submission" date="2020-11" db="EMBL/GenBank/DDBJ databases">
        <authorList>
            <person name="Tran Van P."/>
        </authorList>
    </citation>
    <scope>NUCLEOTIDE SEQUENCE</scope>
</reference>
<dbReference type="OrthoDB" id="10009520at2759"/>
<keyword evidence="7" id="KW-0862">Zinc</keyword>
<evidence type="ECO:0000259" key="9">
    <source>
        <dbReference type="PROSITE" id="PS51873"/>
    </source>
</evidence>
<dbReference type="GO" id="GO:0043130">
    <property type="term" value="F:ubiquitin binding"/>
    <property type="evidence" value="ECO:0007669"/>
    <property type="project" value="InterPro"/>
</dbReference>
<dbReference type="Gene3D" id="1.20.120.1750">
    <property type="match status" value="1"/>
</dbReference>
<dbReference type="SMART" id="SM00647">
    <property type="entry name" value="IBR"/>
    <property type="match status" value="2"/>
</dbReference>
<dbReference type="SUPFAM" id="SSF57850">
    <property type="entry name" value="RING/U-box"/>
    <property type="match status" value="2"/>
</dbReference>
<dbReference type="Gene3D" id="1.10.8.10">
    <property type="entry name" value="DNA helicase RuvA subunit, C-terminal domain"/>
    <property type="match status" value="1"/>
</dbReference>
<keyword evidence="11" id="KW-1185">Reference proteome</keyword>
<dbReference type="GO" id="GO:0008270">
    <property type="term" value="F:zinc ion binding"/>
    <property type="evidence" value="ECO:0007669"/>
    <property type="project" value="UniProtKB-KW"/>
</dbReference>
<dbReference type="PROSITE" id="PS51140">
    <property type="entry name" value="CUE"/>
    <property type="match status" value="1"/>
</dbReference>
<dbReference type="PANTHER" id="PTHR22770:SF47">
    <property type="entry name" value="E3 UBIQUITIN-PROTEIN LIGASE RNF216"/>
    <property type="match status" value="1"/>
</dbReference>
<dbReference type="Pfam" id="PF26200">
    <property type="entry name" value="Rcat_RNF216"/>
    <property type="match status" value="1"/>
</dbReference>
<dbReference type="InterPro" id="IPR044066">
    <property type="entry name" value="TRIAD_supradom"/>
</dbReference>
<dbReference type="CDD" id="cd20339">
    <property type="entry name" value="BRcat_RBR_RNF216"/>
    <property type="match status" value="1"/>
</dbReference>
<accession>A0A7R9GC85</accession>
<evidence type="ECO:0000256" key="3">
    <source>
        <dbReference type="ARBA" id="ARBA00022723"/>
    </source>
</evidence>
<dbReference type="InterPro" id="IPR051628">
    <property type="entry name" value="LUBAC_E3_Ligases"/>
</dbReference>
<evidence type="ECO:0000313" key="10">
    <source>
        <dbReference type="EMBL" id="CAD7277207.1"/>
    </source>
</evidence>
<evidence type="ECO:0000259" key="8">
    <source>
        <dbReference type="PROSITE" id="PS51140"/>
    </source>
</evidence>
<evidence type="ECO:0000256" key="6">
    <source>
        <dbReference type="ARBA" id="ARBA00022786"/>
    </source>
</evidence>
<organism evidence="10">
    <name type="scientific">Notodromas monacha</name>
    <dbReference type="NCBI Taxonomy" id="399045"/>
    <lineage>
        <taxon>Eukaryota</taxon>
        <taxon>Metazoa</taxon>
        <taxon>Ecdysozoa</taxon>
        <taxon>Arthropoda</taxon>
        <taxon>Crustacea</taxon>
        <taxon>Oligostraca</taxon>
        <taxon>Ostracoda</taxon>
        <taxon>Podocopa</taxon>
        <taxon>Podocopida</taxon>
        <taxon>Cypridocopina</taxon>
        <taxon>Cypridoidea</taxon>
        <taxon>Cyprididae</taxon>
        <taxon>Notodromas</taxon>
    </lineage>
</organism>
<keyword evidence="2" id="KW-0808">Transferase</keyword>
<dbReference type="InterPro" id="IPR002867">
    <property type="entry name" value="IBR_dom"/>
</dbReference>
<gene>
    <name evidence="10" type="ORF">NMOB1V02_LOCUS4943</name>
</gene>
<dbReference type="EMBL" id="CAJPEX010000830">
    <property type="protein sequence ID" value="CAG0917359.1"/>
    <property type="molecule type" value="Genomic_DNA"/>
</dbReference>
<evidence type="ECO:0000256" key="4">
    <source>
        <dbReference type="ARBA" id="ARBA00022737"/>
    </source>
</evidence>
<keyword evidence="3" id="KW-0479">Metal-binding</keyword>
<dbReference type="Proteomes" id="UP000678499">
    <property type="component" value="Unassembled WGS sequence"/>
</dbReference>
<dbReference type="InterPro" id="IPR047546">
    <property type="entry name" value="Rcat_RBR_RNF216"/>
</dbReference>
<evidence type="ECO:0000256" key="5">
    <source>
        <dbReference type="ARBA" id="ARBA00022771"/>
    </source>
</evidence>
<protein>
    <submittedName>
        <fullName evidence="10">Uncharacterized protein</fullName>
    </submittedName>
</protein>
<keyword evidence="6" id="KW-0833">Ubl conjugation pathway</keyword>
<name>A0A7R9GC85_9CRUS</name>
<dbReference type="InterPro" id="IPR003892">
    <property type="entry name" value="CUE"/>
</dbReference>
<dbReference type="InterPro" id="IPR047545">
    <property type="entry name" value="BRcat_RBR_RNF216"/>
</dbReference>
<comment type="pathway">
    <text evidence="1">Protein modification; protein ubiquitination.</text>
</comment>
<proteinExistence type="predicted"/>
<dbReference type="PANTHER" id="PTHR22770">
    <property type="entry name" value="UBIQUITIN CONJUGATING ENZYME 7 INTERACTING PROTEIN-RELATED"/>
    <property type="match status" value="1"/>
</dbReference>
<keyword evidence="4" id="KW-0677">Repeat</keyword>
<dbReference type="GO" id="GO:0016740">
    <property type="term" value="F:transferase activity"/>
    <property type="evidence" value="ECO:0007669"/>
    <property type="project" value="UniProtKB-KW"/>
</dbReference>
<feature type="domain" description="CUE" evidence="8">
    <location>
        <begin position="20"/>
        <end position="63"/>
    </location>
</feature>
<dbReference type="InterPro" id="IPR013083">
    <property type="entry name" value="Znf_RING/FYVE/PHD"/>
</dbReference>